<dbReference type="EMBL" id="JASCZI010241747">
    <property type="protein sequence ID" value="MED6206286.1"/>
    <property type="molecule type" value="Genomic_DNA"/>
</dbReference>
<keyword evidence="2" id="KW-0472">Membrane</keyword>
<gene>
    <name evidence="3" type="ORF">PIB30_025168</name>
</gene>
<feature type="region of interest" description="Disordered" evidence="1">
    <location>
        <begin position="115"/>
        <end position="307"/>
    </location>
</feature>
<feature type="compositionally biased region" description="Basic and acidic residues" evidence="1">
    <location>
        <begin position="131"/>
        <end position="158"/>
    </location>
</feature>
<keyword evidence="4" id="KW-1185">Reference proteome</keyword>
<feature type="compositionally biased region" description="Basic and acidic residues" evidence="1">
    <location>
        <begin position="283"/>
        <end position="293"/>
    </location>
</feature>
<evidence type="ECO:0008006" key="5">
    <source>
        <dbReference type="Google" id="ProtNLM"/>
    </source>
</evidence>
<comment type="caution">
    <text evidence="3">The sequence shown here is derived from an EMBL/GenBank/DDBJ whole genome shotgun (WGS) entry which is preliminary data.</text>
</comment>
<organism evidence="3 4">
    <name type="scientific">Stylosanthes scabra</name>
    <dbReference type="NCBI Taxonomy" id="79078"/>
    <lineage>
        <taxon>Eukaryota</taxon>
        <taxon>Viridiplantae</taxon>
        <taxon>Streptophyta</taxon>
        <taxon>Embryophyta</taxon>
        <taxon>Tracheophyta</taxon>
        <taxon>Spermatophyta</taxon>
        <taxon>Magnoliopsida</taxon>
        <taxon>eudicotyledons</taxon>
        <taxon>Gunneridae</taxon>
        <taxon>Pentapetalae</taxon>
        <taxon>rosids</taxon>
        <taxon>fabids</taxon>
        <taxon>Fabales</taxon>
        <taxon>Fabaceae</taxon>
        <taxon>Papilionoideae</taxon>
        <taxon>50 kb inversion clade</taxon>
        <taxon>dalbergioids sensu lato</taxon>
        <taxon>Dalbergieae</taxon>
        <taxon>Pterocarpus clade</taxon>
        <taxon>Stylosanthes</taxon>
    </lineage>
</organism>
<protein>
    <recommendedName>
        <fullName evidence="5">SHSP domain-containing protein</fullName>
    </recommendedName>
</protein>
<feature type="compositionally biased region" description="Basic and acidic residues" evidence="1">
    <location>
        <begin position="249"/>
        <end position="269"/>
    </location>
</feature>
<feature type="compositionally biased region" description="Basic and acidic residues" evidence="1">
    <location>
        <begin position="202"/>
        <end position="211"/>
    </location>
</feature>
<feature type="compositionally biased region" description="Acidic residues" evidence="1">
    <location>
        <begin position="118"/>
        <end position="130"/>
    </location>
</feature>
<keyword evidence="2" id="KW-1133">Transmembrane helix</keyword>
<keyword evidence="2" id="KW-0812">Transmembrane</keyword>
<evidence type="ECO:0000313" key="4">
    <source>
        <dbReference type="Proteomes" id="UP001341840"/>
    </source>
</evidence>
<feature type="compositionally biased region" description="Acidic residues" evidence="1">
    <location>
        <begin position="165"/>
        <end position="175"/>
    </location>
</feature>
<name>A0ABU6Y8T1_9FABA</name>
<evidence type="ECO:0000256" key="2">
    <source>
        <dbReference type="SAM" id="Phobius"/>
    </source>
</evidence>
<evidence type="ECO:0000256" key="1">
    <source>
        <dbReference type="SAM" id="MobiDB-lite"/>
    </source>
</evidence>
<dbReference type="Proteomes" id="UP001341840">
    <property type="component" value="Unassembled WGS sequence"/>
</dbReference>
<feature type="transmembrane region" description="Helical" evidence="2">
    <location>
        <begin position="344"/>
        <end position="362"/>
    </location>
</feature>
<proteinExistence type="predicted"/>
<accession>A0ABU6Y8T1</accession>
<evidence type="ECO:0000313" key="3">
    <source>
        <dbReference type="EMBL" id="MED6206286.1"/>
    </source>
</evidence>
<reference evidence="3 4" key="1">
    <citation type="journal article" date="2023" name="Plants (Basel)">
        <title>Bridging the Gap: Combining Genomics and Transcriptomics Approaches to Understand Stylosanthes scabra, an Orphan Legume from the Brazilian Caatinga.</title>
        <authorList>
            <person name="Ferreira-Neto J.R.C."/>
            <person name="da Silva M.D."/>
            <person name="Binneck E."/>
            <person name="de Melo N.F."/>
            <person name="da Silva R.H."/>
            <person name="de Melo A.L.T.M."/>
            <person name="Pandolfi V."/>
            <person name="Bustamante F.O."/>
            <person name="Brasileiro-Vidal A.C."/>
            <person name="Benko-Iseppon A.M."/>
        </authorList>
    </citation>
    <scope>NUCLEOTIDE SEQUENCE [LARGE SCALE GENOMIC DNA]</scope>
    <source>
        <tissue evidence="3">Leaves</tissue>
    </source>
</reference>
<sequence length="372" mass="41733">MSQLTNMSTKPIYEDLKPKVERQETREAHILRVHIPPGFQRQHYGAKVEFDYSRVRVFGELPLEKNKMKRFNLAHQVPAACDINRITGKIVDGSIISITMPKKVPSDPVDEEIHQVEEELQPEPDESEKEEEPKTSTEAKPGELDSTEKATTDKEEPKTTATEVEPGEEEDDEPDGPPPPQQENVAPTEEEVEEESGVGKRGNSDHEEHQQPESSTEQNKIDDSAEATSPTGAKLEKEGKSTAPAGSGEEEKKRKEESEEDVKKPLEEEKATEEEGGSQEVSENERSQGKREYSSSMARSDYIDKKIETDGEKDERIAAALGRVKGTITAGFRKRFDEEDKRRVIYMGAAVVVVALGVYASYKFRSSLLRKY</sequence>